<keyword evidence="1" id="KW-0732">Signal</keyword>
<proteinExistence type="predicted"/>
<reference evidence="2 3" key="1">
    <citation type="journal article" date="2005" name="Science">
        <title>The genome of the kinetoplastid parasite, Leishmania major.</title>
        <authorList>
            <person name="Ivens A.C."/>
            <person name="Peacock C.S."/>
            <person name="Worthey E.A."/>
            <person name="Murphy L."/>
            <person name="Aggarwal G."/>
            <person name="Berriman M."/>
            <person name="Sisk E."/>
            <person name="Rajandream M.A."/>
            <person name="Adlem E."/>
            <person name="Aert R."/>
            <person name="Anupama A."/>
            <person name="Apostolou Z."/>
            <person name="Attipoe P."/>
            <person name="Bason N."/>
            <person name="Bauser C."/>
            <person name="Beck A."/>
            <person name="Beverley S.M."/>
            <person name="Bianchettin G."/>
            <person name="Borzym K."/>
            <person name="Bothe G."/>
            <person name="Bruschi C.V."/>
            <person name="Collins M."/>
            <person name="Cadag E."/>
            <person name="Ciarloni L."/>
            <person name="Clayton C."/>
            <person name="Coulson R.M."/>
            <person name="Cronin A."/>
            <person name="Cruz A.K."/>
            <person name="Davies R.M."/>
            <person name="De Gaudenzi J."/>
            <person name="Dobson D.E."/>
            <person name="Duesterhoeft A."/>
            <person name="Fazelina G."/>
            <person name="Fosker N."/>
            <person name="Frasch A.C."/>
            <person name="Fraser A."/>
            <person name="Fuchs M."/>
            <person name="Gabel C."/>
            <person name="Goble A."/>
            <person name="Goffeau A."/>
            <person name="Harris D."/>
            <person name="Hertz-Fowler C."/>
            <person name="Hilbert H."/>
            <person name="Horn D."/>
            <person name="Huang Y."/>
            <person name="Klages S."/>
            <person name="Knights A."/>
            <person name="Kube M."/>
            <person name="Larke N."/>
            <person name="Litvin L."/>
            <person name="Lord A."/>
            <person name="Louie T."/>
            <person name="Marra M."/>
            <person name="Masuy D."/>
            <person name="Matthews K."/>
            <person name="Michaeli S."/>
            <person name="Mottram J.C."/>
            <person name="Muller-Auer S."/>
            <person name="Munden H."/>
            <person name="Nelson S."/>
            <person name="Norbertczak H."/>
            <person name="Oliver K."/>
            <person name="O'neil S."/>
            <person name="Pentony M."/>
            <person name="Pohl T.M."/>
            <person name="Price C."/>
            <person name="Purnelle B."/>
            <person name="Quail M.A."/>
            <person name="Rabbinowitsch E."/>
            <person name="Reinhardt R."/>
            <person name="Rieger M."/>
            <person name="Rinta J."/>
            <person name="Robben J."/>
            <person name="Robertson L."/>
            <person name="Ruiz J.C."/>
            <person name="Rutter S."/>
            <person name="Saunders D."/>
            <person name="Schafer M."/>
            <person name="Schein J."/>
            <person name="Schwartz D.C."/>
            <person name="Seeger K."/>
            <person name="Seyler A."/>
            <person name="Sharp S."/>
            <person name="Shin H."/>
            <person name="Sivam D."/>
            <person name="Squares R."/>
            <person name="Squares S."/>
            <person name="Tosato V."/>
            <person name="Vogt C."/>
            <person name="Volckaert G."/>
            <person name="Wambutt R."/>
            <person name="Warren T."/>
            <person name="Wedler H."/>
            <person name="Woodward J."/>
            <person name="Zhou S."/>
            <person name="Zimmermann W."/>
            <person name="Smith D.F."/>
            <person name="Blackwell J.M."/>
            <person name="Stuart K.D."/>
            <person name="Barrell B."/>
            <person name="Myler P.J."/>
        </authorList>
    </citation>
    <scope>NUCLEOTIDE SEQUENCE [LARGE SCALE GENOMIC DNA]</scope>
    <source>
        <strain evidence="3">MHOM/IL/81/Friedlin</strain>
    </source>
</reference>
<evidence type="ECO:0000313" key="3">
    <source>
        <dbReference type="Proteomes" id="UP000000542"/>
    </source>
</evidence>
<dbReference type="KEGG" id="lma:LMJF_10_1215"/>
<sequence>MFVFVACRLVLFPSFFFIPSLLCCCCWGRGLNDCDRNERGRSDRKTVW</sequence>
<name>E9ACQ9_LEIMA</name>
<keyword evidence="3" id="KW-1185">Reference proteome</keyword>
<protein>
    <submittedName>
        <fullName evidence="2">Uncharacterized protein</fullName>
    </submittedName>
</protein>
<dbReference type="Proteomes" id="UP000000542">
    <property type="component" value="Chromosome 10"/>
</dbReference>
<gene>
    <name evidence="2" type="ORF">LMJF_10_1215</name>
</gene>
<evidence type="ECO:0000256" key="1">
    <source>
        <dbReference type="SAM" id="SignalP"/>
    </source>
</evidence>
<dbReference type="GeneID" id="12982603"/>
<dbReference type="AlphaFoldDB" id="E9ACQ9"/>
<reference evidence="2 3" key="2">
    <citation type="journal article" date="2011" name="Genome Res.">
        <title>Chromosome and gene copy number variation allow major structural change between species and strains of Leishmania.</title>
        <authorList>
            <person name="Rogers M.B."/>
            <person name="Hilley J.D."/>
            <person name="Dickens N.J."/>
            <person name="Wilkes J."/>
            <person name="Bates P.A."/>
            <person name="Depledge D.P."/>
            <person name="Harris D."/>
            <person name="Her Y."/>
            <person name="Herzyk P."/>
            <person name="Imamura H."/>
            <person name="Otto T.D."/>
            <person name="Sanders M."/>
            <person name="Seeger K."/>
            <person name="Dujardin J.C."/>
            <person name="Berriman M."/>
            <person name="Smith D.F."/>
            <person name="Hertz-Fowler C."/>
            <person name="Mottram J.C."/>
        </authorList>
    </citation>
    <scope>NUCLEOTIDE SEQUENCE [LARGE SCALE GENOMIC DNA]</scope>
    <source>
        <strain evidence="3">MHOM/IL/81/Friedlin</strain>
    </source>
</reference>
<dbReference type="EMBL" id="FR796406">
    <property type="protein sequence ID" value="CBZ05799.1"/>
    <property type="molecule type" value="Genomic_DNA"/>
</dbReference>
<accession>E9ACQ9</accession>
<dbReference type="RefSeq" id="XP_003721783.1">
    <property type="nucleotide sequence ID" value="XM_003721735.1"/>
</dbReference>
<evidence type="ECO:0000313" key="2">
    <source>
        <dbReference type="EMBL" id="CBZ05799.1"/>
    </source>
</evidence>
<feature type="signal peptide" evidence="1">
    <location>
        <begin position="1"/>
        <end position="28"/>
    </location>
</feature>
<dbReference type="InParanoid" id="E9ACQ9"/>
<organism evidence="2 3">
    <name type="scientific">Leishmania major</name>
    <dbReference type="NCBI Taxonomy" id="5664"/>
    <lineage>
        <taxon>Eukaryota</taxon>
        <taxon>Discoba</taxon>
        <taxon>Euglenozoa</taxon>
        <taxon>Kinetoplastea</taxon>
        <taxon>Metakinetoplastina</taxon>
        <taxon>Trypanosomatida</taxon>
        <taxon>Trypanosomatidae</taxon>
        <taxon>Leishmaniinae</taxon>
        <taxon>Leishmania</taxon>
    </lineage>
</organism>
<feature type="chain" id="PRO_5003236004" evidence="1">
    <location>
        <begin position="29"/>
        <end position="48"/>
    </location>
</feature>